<dbReference type="Proteomes" id="UP000824540">
    <property type="component" value="Unassembled WGS sequence"/>
</dbReference>
<gene>
    <name evidence="2" type="ORF">JZ751_018761</name>
</gene>
<organism evidence="2 3">
    <name type="scientific">Albula glossodonta</name>
    <name type="common">roundjaw bonefish</name>
    <dbReference type="NCBI Taxonomy" id="121402"/>
    <lineage>
        <taxon>Eukaryota</taxon>
        <taxon>Metazoa</taxon>
        <taxon>Chordata</taxon>
        <taxon>Craniata</taxon>
        <taxon>Vertebrata</taxon>
        <taxon>Euteleostomi</taxon>
        <taxon>Actinopterygii</taxon>
        <taxon>Neopterygii</taxon>
        <taxon>Teleostei</taxon>
        <taxon>Albuliformes</taxon>
        <taxon>Albulidae</taxon>
        <taxon>Albula</taxon>
    </lineage>
</organism>
<sequence length="85" mass="9788">MPQLRLCRMRRFPSLCCTLKHRYHHTHPPQLPYAQVQDQQDQGKREPTPPLAGQQANSSRRKIIAEREIVSEGCEGARREIGVLS</sequence>
<evidence type="ECO:0000256" key="1">
    <source>
        <dbReference type="SAM" id="MobiDB-lite"/>
    </source>
</evidence>
<dbReference type="EMBL" id="JAFBMS010000033">
    <property type="protein sequence ID" value="KAG9341697.1"/>
    <property type="molecule type" value="Genomic_DNA"/>
</dbReference>
<name>A0A8T2NZ89_9TELE</name>
<protein>
    <submittedName>
        <fullName evidence="2">Uncharacterized protein</fullName>
    </submittedName>
</protein>
<evidence type="ECO:0000313" key="2">
    <source>
        <dbReference type="EMBL" id="KAG9341697.1"/>
    </source>
</evidence>
<comment type="caution">
    <text evidence="2">The sequence shown here is derived from an EMBL/GenBank/DDBJ whole genome shotgun (WGS) entry which is preliminary data.</text>
</comment>
<accession>A0A8T2NZ89</accession>
<dbReference type="AlphaFoldDB" id="A0A8T2NZ89"/>
<evidence type="ECO:0000313" key="3">
    <source>
        <dbReference type="Proteomes" id="UP000824540"/>
    </source>
</evidence>
<feature type="region of interest" description="Disordered" evidence="1">
    <location>
        <begin position="27"/>
        <end position="64"/>
    </location>
</feature>
<keyword evidence="3" id="KW-1185">Reference proteome</keyword>
<reference evidence="2" key="1">
    <citation type="thesis" date="2021" institute="BYU ScholarsArchive" country="Provo, UT, USA">
        <title>Applications of and Algorithms for Genome Assembly and Genomic Analyses with an Emphasis on Marine Teleosts.</title>
        <authorList>
            <person name="Pickett B.D."/>
        </authorList>
    </citation>
    <scope>NUCLEOTIDE SEQUENCE</scope>
    <source>
        <strain evidence="2">HI-2016</strain>
    </source>
</reference>
<proteinExistence type="predicted"/>